<dbReference type="RefSeq" id="XP_004341317.1">
    <property type="nucleotide sequence ID" value="XM_004341269.1"/>
</dbReference>
<dbReference type="InterPro" id="IPR016024">
    <property type="entry name" value="ARM-type_fold"/>
</dbReference>
<dbReference type="InterPro" id="IPR006887">
    <property type="entry name" value="P4R3-like_central_dom"/>
</dbReference>
<feature type="compositionally biased region" description="Acidic residues" evidence="3">
    <location>
        <begin position="651"/>
        <end position="667"/>
    </location>
</feature>
<dbReference type="KEGG" id="acan:ACA1_264020"/>
<dbReference type="STRING" id="1257118.L8H1Z6"/>
<proteinExistence type="predicted"/>
<dbReference type="PANTHER" id="PTHR23318">
    <property type="entry name" value="ATP SYNTHASE GAMMA-RELATED"/>
    <property type="match status" value="1"/>
</dbReference>
<evidence type="ECO:0000259" key="5">
    <source>
        <dbReference type="Pfam" id="PF22972"/>
    </source>
</evidence>
<comment type="subcellular location">
    <subcellularLocation>
        <location evidence="1">Nucleus</location>
    </subcellularLocation>
</comment>
<feature type="compositionally biased region" description="Basic and acidic residues" evidence="3">
    <location>
        <begin position="804"/>
        <end position="815"/>
    </location>
</feature>
<name>L8H1Z6_ACACF</name>
<keyword evidence="7" id="KW-1185">Reference proteome</keyword>
<organism evidence="6 7">
    <name type="scientific">Acanthamoeba castellanii (strain ATCC 30010 / Neff)</name>
    <dbReference type="NCBI Taxonomy" id="1257118"/>
    <lineage>
        <taxon>Eukaryota</taxon>
        <taxon>Amoebozoa</taxon>
        <taxon>Discosea</taxon>
        <taxon>Longamoebia</taxon>
        <taxon>Centramoebida</taxon>
        <taxon>Acanthamoebidae</taxon>
        <taxon>Acanthamoeba</taxon>
    </lineage>
</organism>
<feature type="domain" description="Serine/threonine-protein phosphatase 4 regulatory subunit 3-like central" evidence="4">
    <location>
        <begin position="155"/>
        <end position="626"/>
    </location>
</feature>
<dbReference type="Pfam" id="PF22972">
    <property type="entry name" value="EVH1_PP4R3"/>
    <property type="match status" value="1"/>
</dbReference>
<dbReference type="GO" id="GO:0072542">
    <property type="term" value="F:protein phosphatase activator activity"/>
    <property type="evidence" value="ECO:0007669"/>
    <property type="project" value="TreeGrafter"/>
</dbReference>
<feature type="compositionally biased region" description="Acidic residues" evidence="3">
    <location>
        <begin position="687"/>
        <end position="713"/>
    </location>
</feature>
<sequence>MNPDKSSGDKSTRRRVKVYKLNDEGQWDDVGTGHVACVHHETFDALALTVKSEEKGGETILESKIQTEDIYQLQQDTLIVWQEPESGLDLALSFQEEQGCKEVWEQICAVQGRNPSESSEEVVTEEEESYFSGIKLPPANLSNLQKMNGVFDGEHNSHMKERLANSVATQGYLTKLIELFKVVEESGNQAQLHLMFNIFKNLVLLNDPNLMETMFNDQNYMTTVGALEYDPEVSPKLEHRKYLQNSVVFKEVVPIRNADILKKIHQTFRIQYLKDVILPRLLDDMTFATINSIIYFNNVEIVDHLYKDTTFLTELFSKFRTATKEELVDLLGFLQEFCSLAKNLQIPQQRDFYQALAKYGMFEIFETALAESNIKIRLSCADLVNNVLSHDPVHFREFLLAQRPDYPLFHKLIDRVLLETDVGLLSQFVEVIRILVDTETMEETTDKEKFLTLFYQTFMKGLMAPIMDVDVKDKVETPAEAELKPARRQELCELLAYCCQHHGYHIKYFTLGNNIAAKVSKLLSSTQPKHVALAALRFFRAMVAAKDDFYNRHIMKFKLFDPIVQLFVANGRKYNLINSAVIELFDYIRKENIKALLKHVIENYSDTFKEVDYVETFKLLQLKYEQNKDYDENVNKVFSGPTKSPQRAAGDDVDDSYFFGDDDDDEEPKGGLVSYEDDEDKGKEKSEEEEEAEEEEAEGGAGGGEEEEEEGEEEERKKAGQRKEAQDHKQPPAMRDDENGDGDTKKRKRDTAAPGEAATEDDEASASGEAASASASADGGDEGEGEETEKKENDEDSGEAGGVTKEEDKERDSKRLKFSIQSPKLPKISTSDS</sequence>
<dbReference type="Pfam" id="PF04802">
    <property type="entry name" value="PP4R3"/>
    <property type="match status" value="1"/>
</dbReference>
<dbReference type="Gene3D" id="1.25.10.10">
    <property type="entry name" value="Leucine-rich Repeat Variant"/>
    <property type="match status" value="1"/>
</dbReference>
<accession>L8H1Z6</accession>
<protein>
    <submittedName>
        <fullName evidence="6">Uncharacterized protein</fullName>
    </submittedName>
</protein>
<dbReference type="GeneID" id="14920005"/>
<dbReference type="InterPro" id="IPR011993">
    <property type="entry name" value="PH-like_dom_sf"/>
</dbReference>
<evidence type="ECO:0000313" key="7">
    <source>
        <dbReference type="Proteomes" id="UP000011083"/>
    </source>
</evidence>
<evidence type="ECO:0000256" key="2">
    <source>
        <dbReference type="ARBA" id="ARBA00023242"/>
    </source>
</evidence>
<dbReference type="InterPro" id="IPR055236">
    <property type="entry name" value="EVH1_PP4R3"/>
</dbReference>
<feature type="compositionally biased region" description="Low complexity" evidence="3">
    <location>
        <begin position="765"/>
        <end position="778"/>
    </location>
</feature>
<dbReference type="PANTHER" id="PTHR23318:SF0">
    <property type="entry name" value="SERINE_THREONINE-PROTEIN PHOSPHATASE 4 REGULATORY SUBUNIT 3"/>
    <property type="match status" value="1"/>
</dbReference>
<keyword evidence="2" id="KW-0539">Nucleus</keyword>
<dbReference type="InterPro" id="IPR011989">
    <property type="entry name" value="ARM-like"/>
</dbReference>
<dbReference type="OrthoDB" id="27483at2759"/>
<dbReference type="InterPro" id="IPR051137">
    <property type="entry name" value="PP4R3-like"/>
</dbReference>
<feature type="region of interest" description="Disordered" evidence="3">
    <location>
        <begin position="635"/>
        <end position="833"/>
    </location>
</feature>
<dbReference type="AlphaFoldDB" id="L8H1Z6"/>
<feature type="compositionally biased region" description="Basic and acidic residues" evidence="3">
    <location>
        <begin position="714"/>
        <end position="737"/>
    </location>
</feature>
<dbReference type="OMA" id="ALMTHNN"/>
<dbReference type="Proteomes" id="UP000011083">
    <property type="component" value="Unassembled WGS sequence"/>
</dbReference>
<dbReference type="GO" id="GO:0030289">
    <property type="term" value="C:protein phosphatase 4 complex"/>
    <property type="evidence" value="ECO:0007669"/>
    <property type="project" value="TreeGrafter"/>
</dbReference>
<evidence type="ECO:0000313" key="6">
    <source>
        <dbReference type="EMBL" id="ELR19232.1"/>
    </source>
</evidence>
<dbReference type="EMBL" id="KB007933">
    <property type="protein sequence ID" value="ELR19232.1"/>
    <property type="molecule type" value="Genomic_DNA"/>
</dbReference>
<dbReference type="Gene3D" id="2.30.29.30">
    <property type="entry name" value="Pleckstrin-homology domain (PH domain)/Phosphotyrosine-binding domain (PTB)"/>
    <property type="match status" value="1"/>
</dbReference>
<gene>
    <name evidence="6" type="ORF">ACA1_264020</name>
</gene>
<dbReference type="SUPFAM" id="SSF50729">
    <property type="entry name" value="PH domain-like"/>
    <property type="match status" value="1"/>
</dbReference>
<evidence type="ECO:0000256" key="3">
    <source>
        <dbReference type="SAM" id="MobiDB-lite"/>
    </source>
</evidence>
<reference evidence="6 7" key="1">
    <citation type="journal article" date="2013" name="Genome Biol.">
        <title>Genome of Acanthamoeba castellanii highlights extensive lateral gene transfer and early evolution of tyrosine kinase signaling.</title>
        <authorList>
            <person name="Clarke M."/>
            <person name="Lohan A.J."/>
            <person name="Liu B."/>
            <person name="Lagkouvardos I."/>
            <person name="Roy S."/>
            <person name="Zafar N."/>
            <person name="Bertelli C."/>
            <person name="Schilde C."/>
            <person name="Kianianmomeni A."/>
            <person name="Burglin T.R."/>
            <person name="Frech C."/>
            <person name="Turcotte B."/>
            <person name="Kopec K.O."/>
            <person name="Synnott J.M."/>
            <person name="Choo C."/>
            <person name="Paponov I."/>
            <person name="Finkler A."/>
            <person name="Soon Heng Tan C."/>
            <person name="Hutchins A.P."/>
            <person name="Weinmeier T."/>
            <person name="Rattei T."/>
            <person name="Chu J.S."/>
            <person name="Gimenez G."/>
            <person name="Irimia M."/>
            <person name="Rigden D.J."/>
            <person name="Fitzpatrick D.A."/>
            <person name="Lorenzo-Morales J."/>
            <person name="Bateman A."/>
            <person name="Chiu C.H."/>
            <person name="Tang P."/>
            <person name="Hegemann P."/>
            <person name="Fromm H."/>
            <person name="Raoult D."/>
            <person name="Greub G."/>
            <person name="Miranda-Saavedra D."/>
            <person name="Chen N."/>
            <person name="Nash P."/>
            <person name="Ginger M.L."/>
            <person name="Horn M."/>
            <person name="Schaap P."/>
            <person name="Caler L."/>
            <person name="Loftus B."/>
        </authorList>
    </citation>
    <scope>NUCLEOTIDE SEQUENCE [LARGE SCALE GENOMIC DNA]</scope>
    <source>
        <strain evidence="6 7">Neff</strain>
    </source>
</reference>
<feature type="domain" description="PP4R3 EVH1-like" evidence="5">
    <location>
        <begin position="13"/>
        <end position="112"/>
    </location>
</feature>
<evidence type="ECO:0000256" key="1">
    <source>
        <dbReference type="ARBA" id="ARBA00004123"/>
    </source>
</evidence>
<dbReference type="SUPFAM" id="SSF48371">
    <property type="entry name" value="ARM repeat"/>
    <property type="match status" value="1"/>
</dbReference>
<dbReference type="GO" id="GO:0005654">
    <property type="term" value="C:nucleoplasm"/>
    <property type="evidence" value="ECO:0007669"/>
    <property type="project" value="TreeGrafter"/>
</dbReference>
<dbReference type="VEuPathDB" id="AmoebaDB:ACA1_264020"/>
<evidence type="ECO:0000259" key="4">
    <source>
        <dbReference type="Pfam" id="PF04802"/>
    </source>
</evidence>